<gene>
    <name evidence="1" type="ORF">NDN08_004456</name>
</gene>
<organism evidence="1 2">
    <name type="scientific">Rhodosorus marinus</name>
    <dbReference type="NCBI Taxonomy" id="101924"/>
    <lineage>
        <taxon>Eukaryota</taxon>
        <taxon>Rhodophyta</taxon>
        <taxon>Stylonematophyceae</taxon>
        <taxon>Stylonematales</taxon>
        <taxon>Stylonemataceae</taxon>
        <taxon>Rhodosorus</taxon>
    </lineage>
</organism>
<protein>
    <submittedName>
        <fullName evidence="1">Uncharacterized protein</fullName>
    </submittedName>
</protein>
<dbReference type="AlphaFoldDB" id="A0AAV8ULG4"/>
<accession>A0AAV8ULG4</accession>
<sequence>MDREGGDEVHAAAGEQDFGRALKEYPKVFPDTTPLLPTGRDKYALKIRLTPGATAWAQAACVSCNKMFRDTIPLLPAERNQYSL</sequence>
<name>A0AAV8ULG4_9RHOD</name>
<comment type="caution">
    <text evidence="1">The sequence shown here is derived from an EMBL/GenBank/DDBJ whole genome shotgun (WGS) entry which is preliminary data.</text>
</comment>
<proteinExistence type="predicted"/>
<dbReference type="EMBL" id="JAMWBK010000007">
    <property type="protein sequence ID" value="KAJ8903348.1"/>
    <property type="molecule type" value="Genomic_DNA"/>
</dbReference>
<reference evidence="1 2" key="1">
    <citation type="journal article" date="2023" name="Nat. Commun.">
        <title>Origin of minicircular mitochondrial genomes in red algae.</title>
        <authorList>
            <person name="Lee Y."/>
            <person name="Cho C.H."/>
            <person name="Lee Y.M."/>
            <person name="Park S.I."/>
            <person name="Yang J.H."/>
            <person name="West J.A."/>
            <person name="Bhattacharya D."/>
            <person name="Yoon H.S."/>
        </authorList>
    </citation>
    <scope>NUCLEOTIDE SEQUENCE [LARGE SCALE GENOMIC DNA]</scope>
    <source>
        <strain evidence="1 2">CCMP1338</strain>
        <tissue evidence="1">Whole cell</tissue>
    </source>
</reference>
<evidence type="ECO:0000313" key="1">
    <source>
        <dbReference type="EMBL" id="KAJ8903348.1"/>
    </source>
</evidence>
<evidence type="ECO:0000313" key="2">
    <source>
        <dbReference type="Proteomes" id="UP001157974"/>
    </source>
</evidence>
<dbReference type="Proteomes" id="UP001157974">
    <property type="component" value="Unassembled WGS sequence"/>
</dbReference>
<keyword evidence="2" id="KW-1185">Reference proteome</keyword>